<feature type="compositionally biased region" description="Polar residues" evidence="6">
    <location>
        <begin position="65"/>
        <end position="74"/>
    </location>
</feature>
<proteinExistence type="inferred from homology"/>
<dbReference type="WBParaSite" id="ACRNAN_scaffold18723.g15323.t1">
    <property type="protein sequence ID" value="ACRNAN_scaffold18723.g15323.t1"/>
    <property type="gene ID" value="ACRNAN_scaffold18723.g15323"/>
</dbReference>
<reference evidence="10" key="1">
    <citation type="submission" date="2022-11" db="UniProtKB">
        <authorList>
            <consortium name="WormBaseParasite"/>
        </authorList>
    </citation>
    <scope>IDENTIFICATION</scope>
</reference>
<organism evidence="9 10">
    <name type="scientific">Acrobeloides nanus</name>
    <dbReference type="NCBI Taxonomy" id="290746"/>
    <lineage>
        <taxon>Eukaryota</taxon>
        <taxon>Metazoa</taxon>
        <taxon>Ecdysozoa</taxon>
        <taxon>Nematoda</taxon>
        <taxon>Chromadorea</taxon>
        <taxon>Rhabditida</taxon>
        <taxon>Tylenchina</taxon>
        <taxon>Cephalobomorpha</taxon>
        <taxon>Cephaloboidea</taxon>
        <taxon>Cephalobidae</taxon>
        <taxon>Acrobeloides</taxon>
    </lineage>
</organism>
<dbReference type="Pfam" id="PF01679">
    <property type="entry name" value="Pmp3"/>
    <property type="match status" value="1"/>
</dbReference>
<evidence type="ECO:0000256" key="2">
    <source>
        <dbReference type="ARBA" id="ARBA00009530"/>
    </source>
</evidence>
<dbReference type="GO" id="GO:0016020">
    <property type="term" value="C:membrane"/>
    <property type="evidence" value="ECO:0007669"/>
    <property type="project" value="UniProtKB-SubCell"/>
</dbReference>
<evidence type="ECO:0000256" key="6">
    <source>
        <dbReference type="SAM" id="MobiDB-lite"/>
    </source>
</evidence>
<evidence type="ECO:0000256" key="4">
    <source>
        <dbReference type="ARBA" id="ARBA00022989"/>
    </source>
</evidence>
<feature type="signal peptide" evidence="8">
    <location>
        <begin position="1"/>
        <end position="20"/>
    </location>
</feature>
<evidence type="ECO:0000256" key="7">
    <source>
        <dbReference type="SAM" id="Phobius"/>
    </source>
</evidence>
<evidence type="ECO:0000256" key="5">
    <source>
        <dbReference type="ARBA" id="ARBA00023136"/>
    </source>
</evidence>
<dbReference type="InterPro" id="IPR000612">
    <property type="entry name" value="PMP3"/>
</dbReference>
<dbReference type="AlphaFoldDB" id="A0A914D687"/>
<keyword evidence="9" id="KW-1185">Reference proteome</keyword>
<sequence>GCDSFCLFMTCLFAPHYAVAIKRGECTIDVLSAWCLTLLLWVPGVIFAVYICFYQEERNRGGQQITVITSSSNPAPNPGMYPNVGGPSAPSQDPWKN</sequence>
<evidence type="ECO:0000256" key="3">
    <source>
        <dbReference type="ARBA" id="ARBA00022692"/>
    </source>
</evidence>
<keyword evidence="5 7" id="KW-0472">Membrane</keyword>
<keyword evidence="8" id="KW-0732">Signal</keyword>
<evidence type="ECO:0000256" key="8">
    <source>
        <dbReference type="SAM" id="SignalP"/>
    </source>
</evidence>
<accession>A0A914D687</accession>
<evidence type="ECO:0000313" key="10">
    <source>
        <dbReference type="WBParaSite" id="ACRNAN_scaffold18723.g15323.t1"/>
    </source>
</evidence>
<dbReference type="Proteomes" id="UP000887540">
    <property type="component" value="Unplaced"/>
</dbReference>
<comment type="subcellular location">
    <subcellularLocation>
        <location evidence="1">Membrane</location>
    </subcellularLocation>
</comment>
<protein>
    <submittedName>
        <fullName evidence="10">Uncharacterized protein</fullName>
    </submittedName>
</protein>
<name>A0A914D687_9BILA</name>
<comment type="similarity">
    <text evidence="2">Belongs to the UPF0057 (PMP3) family.</text>
</comment>
<evidence type="ECO:0000313" key="9">
    <source>
        <dbReference type="Proteomes" id="UP000887540"/>
    </source>
</evidence>
<keyword evidence="3 7" id="KW-0812">Transmembrane</keyword>
<feature type="region of interest" description="Disordered" evidence="6">
    <location>
        <begin position="65"/>
        <end position="97"/>
    </location>
</feature>
<keyword evidence="4 7" id="KW-1133">Transmembrane helix</keyword>
<evidence type="ECO:0000256" key="1">
    <source>
        <dbReference type="ARBA" id="ARBA00004370"/>
    </source>
</evidence>
<feature type="transmembrane region" description="Helical" evidence="7">
    <location>
        <begin position="30"/>
        <end position="53"/>
    </location>
</feature>
<feature type="chain" id="PRO_5037447915" evidence="8">
    <location>
        <begin position="21"/>
        <end position="97"/>
    </location>
</feature>